<evidence type="ECO:0000313" key="2">
    <source>
        <dbReference type="EMBL" id="VTR24550.1"/>
    </source>
</evidence>
<dbReference type="AlphaFoldDB" id="A0A4U9TW61"/>
<dbReference type="EMBL" id="CABEEZ010000036">
    <property type="protein sequence ID" value="VTR24550.1"/>
    <property type="molecule type" value="Genomic_DNA"/>
</dbReference>
<feature type="compositionally biased region" description="Basic residues" evidence="1">
    <location>
        <begin position="90"/>
        <end position="101"/>
    </location>
</feature>
<evidence type="ECO:0000256" key="1">
    <source>
        <dbReference type="SAM" id="MobiDB-lite"/>
    </source>
</evidence>
<organism evidence="2">
    <name type="scientific">Serratia fonticola</name>
    <dbReference type="NCBI Taxonomy" id="47917"/>
    <lineage>
        <taxon>Bacteria</taxon>
        <taxon>Pseudomonadati</taxon>
        <taxon>Pseudomonadota</taxon>
        <taxon>Gammaproteobacteria</taxon>
        <taxon>Enterobacterales</taxon>
        <taxon>Yersiniaceae</taxon>
        <taxon>Serratia</taxon>
    </lineage>
</organism>
<sequence>MNVRYANLSTKQVDTFNEKVAVRYSQSAKDVSAAQVDEVLVDSAIQKAAIENERAVELMDAGKMEEAKQVFSANAAALESLPVSAAPARQKPKPARRRTKT</sequence>
<protein>
    <submittedName>
        <fullName evidence="2">Uncharacterized protein</fullName>
    </submittedName>
</protein>
<gene>
    <name evidence="2" type="ORF">NCTC12965_02004</name>
</gene>
<name>A0A4U9TW61_SERFO</name>
<reference evidence="2" key="1">
    <citation type="submission" date="2019-05" db="EMBL/GenBank/DDBJ databases">
        <authorList>
            <consortium name="Pathogen Informatics"/>
        </authorList>
    </citation>
    <scope>NUCLEOTIDE SEQUENCE [LARGE SCALE GENOMIC DNA]</scope>
    <source>
        <strain evidence="2">NCTC12965</strain>
    </source>
</reference>
<accession>A0A4U9TW61</accession>
<proteinExistence type="predicted"/>
<feature type="region of interest" description="Disordered" evidence="1">
    <location>
        <begin position="82"/>
        <end position="101"/>
    </location>
</feature>